<reference evidence="1" key="1">
    <citation type="journal article" date="2023" name="Mol. Ecol. Resour.">
        <title>Chromosome-level genome assembly of a triploid poplar Populus alba 'Berolinensis'.</title>
        <authorList>
            <person name="Chen S."/>
            <person name="Yu Y."/>
            <person name="Wang X."/>
            <person name="Wang S."/>
            <person name="Zhang T."/>
            <person name="Zhou Y."/>
            <person name="He R."/>
            <person name="Meng N."/>
            <person name="Wang Y."/>
            <person name="Liu W."/>
            <person name="Liu Z."/>
            <person name="Liu J."/>
            <person name="Guo Q."/>
            <person name="Huang H."/>
            <person name="Sederoff R.R."/>
            <person name="Wang G."/>
            <person name="Qu G."/>
            <person name="Chen S."/>
        </authorList>
    </citation>
    <scope>NUCLEOTIDE SEQUENCE</scope>
    <source>
        <strain evidence="1">SC-2020</strain>
    </source>
</reference>
<name>A0AAD6QR08_9ROSI</name>
<dbReference type="AlphaFoldDB" id="A0AAD6QR08"/>
<keyword evidence="2" id="KW-1185">Reference proteome</keyword>
<protein>
    <submittedName>
        <fullName evidence="1">Uncharacterized protein</fullName>
    </submittedName>
</protein>
<sequence>MNVSFPSASNEYDSTKDLMRFVEYMACDGKMIIDERKRKDAILLLGHFVWGGAISL</sequence>
<evidence type="ECO:0000313" key="1">
    <source>
        <dbReference type="EMBL" id="KAJ6994854.1"/>
    </source>
</evidence>
<accession>A0AAD6QR08</accession>
<dbReference type="Proteomes" id="UP001164929">
    <property type="component" value="Chromosome 6"/>
</dbReference>
<proteinExistence type="predicted"/>
<gene>
    <name evidence="1" type="ORF">NC653_017600</name>
</gene>
<organism evidence="1 2">
    <name type="scientific">Populus alba x Populus x berolinensis</name>
    <dbReference type="NCBI Taxonomy" id="444605"/>
    <lineage>
        <taxon>Eukaryota</taxon>
        <taxon>Viridiplantae</taxon>
        <taxon>Streptophyta</taxon>
        <taxon>Embryophyta</taxon>
        <taxon>Tracheophyta</taxon>
        <taxon>Spermatophyta</taxon>
        <taxon>Magnoliopsida</taxon>
        <taxon>eudicotyledons</taxon>
        <taxon>Gunneridae</taxon>
        <taxon>Pentapetalae</taxon>
        <taxon>rosids</taxon>
        <taxon>fabids</taxon>
        <taxon>Malpighiales</taxon>
        <taxon>Salicaceae</taxon>
        <taxon>Saliceae</taxon>
        <taxon>Populus</taxon>
    </lineage>
</organism>
<comment type="caution">
    <text evidence="1">The sequence shown here is derived from an EMBL/GenBank/DDBJ whole genome shotgun (WGS) entry which is preliminary data.</text>
</comment>
<evidence type="ECO:0000313" key="2">
    <source>
        <dbReference type="Proteomes" id="UP001164929"/>
    </source>
</evidence>
<dbReference type="EMBL" id="JAQIZT010000006">
    <property type="protein sequence ID" value="KAJ6994854.1"/>
    <property type="molecule type" value="Genomic_DNA"/>
</dbReference>